<evidence type="ECO:0000259" key="15">
    <source>
        <dbReference type="PROSITE" id="PS50893"/>
    </source>
</evidence>
<dbReference type="SUPFAM" id="SSF52540">
    <property type="entry name" value="P-loop containing nucleoside triphosphate hydrolases"/>
    <property type="match status" value="2"/>
</dbReference>
<feature type="domain" description="ABC transporter" evidence="15">
    <location>
        <begin position="5"/>
        <end position="249"/>
    </location>
</feature>
<evidence type="ECO:0000256" key="9">
    <source>
        <dbReference type="ARBA" id="ARBA00023136"/>
    </source>
</evidence>
<dbReference type="CDD" id="cd03257">
    <property type="entry name" value="ABC_NikE_OppD_transporters"/>
    <property type="match status" value="2"/>
</dbReference>
<dbReference type="GO" id="GO:0015833">
    <property type="term" value="P:peptide transport"/>
    <property type="evidence" value="ECO:0007669"/>
    <property type="project" value="InterPro"/>
</dbReference>
<evidence type="ECO:0000256" key="6">
    <source>
        <dbReference type="ARBA" id="ARBA00022840"/>
    </source>
</evidence>
<evidence type="ECO:0000256" key="7">
    <source>
        <dbReference type="ARBA" id="ARBA00022967"/>
    </source>
</evidence>
<evidence type="ECO:0000256" key="12">
    <source>
        <dbReference type="ARBA" id="ARBA00044143"/>
    </source>
</evidence>
<dbReference type="GO" id="GO:0005886">
    <property type="term" value="C:plasma membrane"/>
    <property type="evidence" value="ECO:0007669"/>
    <property type="project" value="UniProtKB-SubCell"/>
</dbReference>
<dbReference type="GO" id="GO:0015413">
    <property type="term" value="F:ABC-type nickel transporter activity"/>
    <property type="evidence" value="ECO:0007669"/>
    <property type="project" value="UniProtKB-EC"/>
</dbReference>
<dbReference type="InterPro" id="IPR003439">
    <property type="entry name" value="ABC_transporter-like_ATP-bd"/>
</dbReference>
<dbReference type="STRING" id="1429043.X474_23280"/>
<comment type="subunit">
    <text evidence="10">The complex is composed of two ATP-binding proteins (NikD and NikE), two transmembrane proteins (NikB and NikC) and a solute-binding protein (NikA).</text>
</comment>
<keyword evidence="6" id="KW-0067">ATP-binding</keyword>
<protein>
    <recommendedName>
        <fullName evidence="12">Nickel import system ATP-binding protein NikD</fullName>
        <ecNumber evidence="11">7.2.2.11</ecNumber>
    </recommendedName>
</protein>
<accession>A0A0D2J7G3</accession>
<sequence length="656" mass="71887">MSLLVKKLSVSYEDNGHALQALECVDFVAQKGRITALVGESGSGKTTLGKACMGLLPKNATVEGGITLGDKPLLGMTEEDLNKVRWSELAMVFQNGAANFNPVYTILDQVAEPLIQHRDMPKPQALELAGQALLEMGLKPEEHTRYPHQLSGGQVQRALLAMAQILDPGVLILDEPTASLDAMSKGFVSRAMVQNKEKGKAIFLITHDLELASQLADDLYVLYLGQVMEKMAGSELFSEPRHPYSLALARSFPSMETARDLGGIRGDAFYRLLHQHGHRNGTPHRHAHIASSEAGHEPGHAPPSGCLFHDRCTQAREDCRKGLVPLTGSNGRKVRCLRGGIVDLLDLKGIAHSYDDQKALQPTDLTLKAGEIFCLVGETGSGKTTLAMAAAGALQPKEGKRIFQDRDMDEWLKTDRRALARKVGLVYQNPAESVSHRLNVAEIVAEPLRIQHLDQDSVKVQELVKKNLSEVHLSTDQSFLKRYPHELNMGAIQRVCLARALVLNPSFLVADEPTSSLDPSVQAKVMKLLLDLQINRGITMLFVTHDIGLARKVGDRMGVMLNGRMVESGPAWQVIAHPAHPYTRMLIQSASAWQGMADPHLGEETGDAGCAFALRCPHSTDVCFNQDPGLRQSGPRRVLCHIPLTDENNEINWEVI</sequence>
<evidence type="ECO:0000256" key="8">
    <source>
        <dbReference type="ARBA" id="ARBA00023065"/>
    </source>
</evidence>
<comment type="similarity">
    <text evidence="2">Belongs to the ABC transporter superfamily.</text>
</comment>
<feature type="domain" description="ABC transporter" evidence="15">
    <location>
        <begin position="345"/>
        <end position="587"/>
    </location>
</feature>
<keyword evidence="5" id="KW-0547">Nucleotide-binding</keyword>
<dbReference type="RefSeq" id="WP_082464541.1">
    <property type="nucleotide sequence ID" value="NZ_AZAC01000048.1"/>
</dbReference>
<comment type="catalytic activity">
    <reaction evidence="13">
        <text>Ni(2+)(out) + ATP + H2O = Ni(2+)(in) + ADP + phosphate + H(+)</text>
        <dbReference type="Rhea" id="RHEA:15557"/>
        <dbReference type="ChEBI" id="CHEBI:15377"/>
        <dbReference type="ChEBI" id="CHEBI:15378"/>
        <dbReference type="ChEBI" id="CHEBI:30616"/>
        <dbReference type="ChEBI" id="CHEBI:43474"/>
        <dbReference type="ChEBI" id="CHEBI:49786"/>
        <dbReference type="ChEBI" id="CHEBI:456216"/>
        <dbReference type="EC" id="7.2.2.11"/>
    </reaction>
    <physiologicalReaction direction="left-to-right" evidence="13">
        <dbReference type="Rhea" id="RHEA:15558"/>
    </physiologicalReaction>
</comment>
<dbReference type="Proteomes" id="UP000032233">
    <property type="component" value="Unassembled WGS sequence"/>
</dbReference>
<keyword evidence="9" id="KW-0472">Membrane</keyword>
<evidence type="ECO:0000256" key="11">
    <source>
        <dbReference type="ARBA" id="ARBA00039098"/>
    </source>
</evidence>
<dbReference type="AlphaFoldDB" id="A0A0D2J7G3"/>
<dbReference type="Pfam" id="PF00005">
    <property type="entry name" value="ABC_tran"/>
    <property type="match status" value="2"/>
</dbReference>
<feature type="region of interest" description="Disordered" evidence="14">
    <location>
        <begin position="280"/>
        <end position="302"/>
    </location>
</feature>
<dbReference type="InterPro" id="IPR013563">
    <property type="entry name" value="Oligopep_ABC_C"/>
</dbReference>
<dbReference type="InterPro" id="IPR003593">
    <property type="entry name" value="AAA+_ATPase"/>
</dbReference>
<gene>
    <name evidence="16" type="ORF">X474_23280</name>
</gene>
<dbReference type="InParanoid" id="A0A0D2J7G3"/>
<proteinExistence type="inferred from homology"/>
<dbReference type="EMBL" id="AZAC01000048">
    <property type="protein sequence ID" value="KIX11656.1"/>
    <property type="molecule type" value="Genomic_DNA"/>
</dbReference>
<evidence type="ECO:0000256" key="5">
    <source>
        <dbReference type="ARBA" id="ARBA00022741"/>
    </source>
</evidence>
<keyword evidence="7" id="KW-1278">Translocase</keyword>
<evidence type="ECO:0000256" key="1">
    <source>
        <dbReference type="ARBA" id="ARBA00004417"/>
    </source>
</evidence>
<keyword evidence="17" id="KW-1185">Reference proteome</keyword>
<name>A0A0D2J7G3_9BACT</name>
<evidence type="ECO:0000256" key="2">
    <source>
        <dbReference type="ARBA" id="ARBA00005417"/>
    </source>
</evidence>
<evidence type="ECO:0000256" key="3">
    <source>
        <dbReference type="ARBA" id="ARBA00022448"/>
    </source>
</evidence>
<comment type="subcellular location">
    <subcellularLocation>
        <location evidence="1">Cell inner membrane</location>
        <topology evidence="1">Peripheral membrane protein</topology>
    </subcellularLocation>
</comment>
<dbReference type="Pfam" id="PF08352">
    <property type="entry name" value="oligo_HPY"/>
    <property type="match status" value="3"/>
</dbReference>
<evidence type="ECO:0000313" key="16">
    <source>
        <dbReference type="EMBL" id="KIX11656.1"/>
    </source>
</evidence>
<keyword evidence="4" id="KW-1003">Cell membrane</keyword>
<dbReference type="GO" id="GO:0005524">
    <property type="term" value="F:ATP binding"/>
    <property type="evidence" value="ECO:0007669"/>
    <property type="project" value="UniProtKB-KW"/>
</dbReference>
<evidence type="ECO:0000313" key="17">
    <source>
        <dbReference type="Proteomes" id="UP000032233"/>
    </source>
</evidence>
<evidence type="ECO:0000256" key="13">
    <source>
        <dbReference type="ARBA" id="ARBA00048610"/>
    </source>
</evidence>
<dbReference type="InterPro" id="IPR050388">
    <property type="entry name" value="ABC_Ni/Peptide_Import"/>
</dbReference>
<evidence type="ECO:0000256" key="10">
    <source>
        <dbReference type="ARBA" id="ARBA00038669"/>
    </source>
</evidence>
<dbReference type="PANTHER" id="PTHR43297">
    <property type="entry name" value="OLIGOPEPTIDE TRANSPORT ATP-BINDING PROTEIN APPD"/>
    <property type="match status" value="1"/>
</dbReference>
<dbReference type="FunCoup" id="A0A0D2J7G3">
    <property type="interactions" value="236"/>
</dbReference>
<evidence type="ECO:0000256" key="14">
    <source>
        <dbReference type="SAM" id="MobiDB-lite"/>
    </source>
</evidence>
<comment type="caution">
    <text evidence="16">The sequence shown here is derived from an EMBL/GenBank/DDBJ whole genome shotgun (WGS) entry which is preliminary data.</text>
</comment>
<dbReference type="PROSITE" id="PS50893">
    <property type="entry name" value="ABC_TRANSPORTER_2"/>
    <property type="match status" value="2"/>
</dbReference>
<dbReference type="SMART" id="SM00382">
    <property type="entry name" value="AAA"/>
    <property type="match status" value="2"/>
</dbReference>
<dbReference type="EC" id="7.2.2.11" evidence="11"/>
<reference evidence="16 17" key="1">
    <citation type="submission" date="2013-11" db="EMBL/GenBank/DDBJ databases">
        <title>Metagenomic analysis of a methanogenic consortium involved in long chain n-alkane degradation.</title>
        <authorList>
            <person name="Davidova I.A."/>
            <person name="Callaghan A.V."/>
            <person name="Wawrik B."/>
            <person name="Pruitt S."/>
            <person name="Marks C."/>
            <person name="Duncan K.E."/>
            <person name="Suflita J.M."/>
        </authorList>
    </citation>
    <scope>NUCLEOTIDE SEQUENCE [LARGE SCALE GENOMIC DNA]</scope>
    <source>
        <strain evidence="16 17">SPR</strain>
    </source>
</reference>
<keyword evidence="3" id="KW-0813">Transport</keyword>
<dbReference type="Gene3D" id="3.40.50.300">
    <property type="entry name" value="P-loop containing nucleotide triphosphate hydrolases"/>
    <property type="match status" value="2"/>
</dbReference>
<dbReference type="InterPro" id="IPR027417">
    <property type="entry name" value="P-loop_NTPase"/>
</dbReference>
<dbReference type="GO" id="GO:0016887">
    <property type="term" value="F:ATP hydrolysis activity"/>
    <property type="evidence" value="ECO:0007669"/>
    <property type="project" value="InterPro"/>
</dbReference>
<dbReference type="PANTHER" id="PTHR43297:SF13">
    <property type="entry name" value="NICKEL ABC TRANSPORTER, ATP-BINDING PROTEIN"/>
    <property type="match status" value="1"/>
</dbReference>
<evidence type="ECO:0000256" key="4">
    <source>
        <dbReference type="ARBA" id="ARBA00022475"/>
    </source>
</evidence>
<keyword evidence="8" id="KW-0406">Ion transport</keyword>
<dbReference type="OrthoDB" id="9809450at2"/>
<organism evidence="16 17">
    <name type="scientific">Dethiosulfatarculus sandiegensis</name>
    <dbReference type="NCBI Taxonomy" id="1429043"/>
    <lineage>
        <taxon>Bacteria</taxon>
        <taxon>Pseudomonadati</taxon>
        <taxon>Thermodesulfobacteriota</taxon>
        <taxon>Desulfarculia</taxon>
        <taxon>Desulfarculales</taxon>
        <taxon>Desulfarculaceae</taxon>
        <taxon>Dethiosulfatarculus</taxon>
    </lineage>
</organism>